<keyword evidence="1" id="KW-1133">Transmembrane helix</keyword>
<organism evidence="2 3">
    <name type="scientific">Hydrogenoanaerobacterium saccharovorans</name>
    <dbReference type="NCBI Taxonomy" id="474960"/>
    <lineage>
        <taxon>Bacteria</taxon>
        <taxon>Bacillati</taxon>
        <taxon>Bacillota</taxon>
        <taxon>Clostridia</taxon>
        <taxon>Eubacteriales</taxon>
        <taxon>Oscillospiraceae</taxon>
        <taxon>Hydrogenoanaerobacterium</taxon>
    </lineage>
</organism>
<feature type="transmembrane region" description="Helical" evidence="1">
    <location>
        <begin position="136"/>
        <end position="155"/>
    </location>
</feature>
<evidence type="ECO:0000313" key="2">
    <source>
        <dbReference type="EMBL" id="MBM6924025.1"/>
    </source>
</evidence>
<keyword evidence="1" id="KW-0472">Membrane</keyword>
<feature type="transmembrane region" description="Helical" evidence="1">
    <location>
        <begin position="52"/>
        <end position="69"/>
    </location>
</feature>
<proteinExistence type="predicted"/>
<evidence type="ECO:0000256" key="1">
    <source>
        <dbReference type="SAM" id="Phobius"/>
    </source>
</evidence>
<accession>A0ABS2GNF1</accession>
<dbReference type="Proteomes" id="UP000724149">
    <property type="component" value="Unassembled WGS sequence"/>
</dbReference>
<comment type="caution">
    <text evidence="2">The sequence shown here is derived from an EMBL/GenBank/DDBJ whole genome shotgun (WGS) entry which is preliminary data.</text>
</comment>
<feature type="transmembrane region" description="Helical" evidence="1">
    <location>
        <begin position="7"/>
        <end position="23"/>
    </location>
</feature>
<protein>
    <submittedName>
        <fullName evidence="2">Uncharacterized protein</fullName>
    </submittedName>
</protein>
<dbReference type="RefSeq" id="WP_177502776.1">
    <property type="nucleotide sequence ID" value="NZ_JACSNR010000010.1"/>
</dbReference>
<evidence type="ECO:0000313" key="3">
    <source>
        <dbReference type="Proteomes" id="UP000724149"/>
    </source>
</evidence>
<dbReference type="EMBL" id="JACSNR010000010">
    <property type="protein sequence ID" value="MBM6924025.1"/>
    <property type="molecule type" value="Genomic_DNA"/>
</dbReference>
<name>A0ABS2GNF1_9FIRM</name>
<gene>
    <name evidence="2" type="ORF">H9X81_10060</name>
</gene>
<reference evidence="2 3" key="1">
    <citation type="journal article" date="2021" name="Sci. Rep.">
        <title>The distribution of antibiotic resistance genes in chicken gut microbiota commensals.</title>
        <authorList>
            <person name="Juricova H."/>
            <person name="Matiasovicova J."/>
            <person name="Kubasova T."/>
            <person name="Cejkova D."/>
            <person name="Rychlik I."/>
        </authorList>
    </citation>
    <scope>NUCLEOTIDE SEQUENCE [LARGE SCALE GENOMIC DNA]</scope>
    <source>
        <strain evidence="2 3">An564</strain>
    </source>
</reference>
<sequence length="184" mass="20846">MSKSKQIAAGGIASSLCLLLMFLTGVFPFATYALPAMAGTLLVVVVLELNRATAVMVYVSVSLLSLFIAPDKEAALVFIFFFGYYPILKGLIEQIRLRPVELAVKYILFNGMMVLVYFLMIQFLGMQYVADEMMEYGPYGLYFLLGAGNFMFFYYDKALTGLISAYIYQFRPRYIGKWKHEKSL</sequence>
<feature type="transmembrane region" description="Helical" evidence="1">
    <location>
        <begin position="75"/>
        <end position="92"/>
    </location>
</feature>
<feature type="transmembrane region" description="Helical" evidence="1">
    <location>
        <begin position="29"/>
        <end position="47"/>
    </location>
</feature>
<keyword evidence="1" id="KW-0812">Transmembrane</keyword>
<keyword evidence="3" id="KW-1185">Reference proteome</keyword>
<feature type="transmembrane region" description="Helical" evidence="1">
    <location>
        <begin position="104"/>
        <end position="124"/>
    </location>
</feature>